<gene>
    <name evidence="3" type="ORF">ABR748_11405</name>
</gene>
<keyword evidence="2" id="KW-0472">Membrane</keyword>
<dbReference type="Pfam" id="PF14015">
    <property type="entry name" value="DUF4231"/>
    <property type="match status" value="1"/>
</dbReference>
<name>A0ABV1Q0X9_STRMI</name>
<evidence type="ECO:0000313" key="4">
    <source>
        <dbReference type="Proteomes" id="UP001456562"/>
    </source>
</evidence>
<reference evidence="3 4" key="1">
    <citation type="submission" date="2024-01" db="EMBL/GenBank/DDBJ databases">
        <title>Metagenomic exploration of the rhizosphere soil microbial community and their significance in facilitating the development of wild simulated ginseng.</title>
        <authorList>
            <person name="Huang J."/>
        </authorList>
    </citation>
    <scope>NUCLEOTIDE SEQUENCE [LARGE SCALE GENOMIC DNA]</scope>
    <source>
        <strain evidence="3 4">WY141</strain>
    </source>
</reference>
<feature type="transmembrane region" description="Helical" evidence="2">
    <location>
        <begin position="184"/>
        <end position="202"/>
    </location>
</feature>
<keyword evidence="2" id="KW-1133">Transmembrane helix</keyword>
<evidence type="ECO:0000256" key="1">
    <source>
        <dbReference type="SAM" id="MobiDB-lite"/>
    </source>
</evidence>
<feature type="transmembrane region" description="Helical" evidence="2">
    <location>
        <begin position="100"/>
        <end position="118"/>
    </location>
</feature>
<keyword evidence="4" id="KW-1185">Reference proteome</keyword>
<feature type="transmembrane region" description="Helical" evidence="2">
    <location>
        <begin position="208"/>
        <end position="230"/>
    </location>
</feature>
<proteinExistence type="predicted"/>
<evidence type="ECO:0000256" key="2">
    <source>
        <dbReference type="SAM" id="Phobius"/>
    </source>
</evidence>
<dbReference type="Proteomes" id="UP001456562">
    <property type="component" value="Unassembled WGS sequence"/>
</dbReference>
<sequence>MLFHVKHAKSRLMPHIIHQVVFMLGGEFVAGVNRSASGPAEQLLAHTTEILNLQERLRTRKIQLRSLYGTGIATLLSVVAIYVATISTWRTFDLAKVNRIAIPLTVACGIAFWVLAYLESERIKRESIRKIKLELEIAEERKLLRAFELIAPVDQRQFTYKDSIPRDLEQLRAEARHYRRIHNAFQSLIIIGSLGTTTAASLAETPSYLKWVTVGLSFAVGISAGFTGYFKYRERSFYLQQTADVIEQHATAFELGIPPYTGTESENLKKLTVEVESVRVEQRKREQQLDQPHEGREGAV</sequence>
<dbReference type="EMBL" id="JBEJUE010000007">
    <property type="protein sequence ID" value="MER0424819.1"/>
    <property type="molecule type" value="Genomic_DNA"/>
</dbReference>
<keyword evidence="2" id="KW-0812">Transmembrane</keyword>
<protein>
    <submittedName>
        <fullName evidence="3">DUF4231 domain-containing protein</fullName>
    </submittedName>
</protein>
<feature type="transmembrane region" description="Helical" evidence="2">
    <location>
        <begin position="66"/>
        <end position="88"/>
    </location>
</feature>
<comment type="caution">
    <text evidence="3">The sequence shown here is derived from an EMBL/GenBank/DDBJ whole genome shotgun (WGS) entry which is preliminary data.</text>
</comment>
<dbReference type="InterPro" id="IPR025325">
    <property type="entry name" value="DUF4231"/>
</dbReference>
<feature type="region of interest" description="Disordered" evidence="1">
    <location>
        <begin position="279"/>
        <end position="300"/>
    </location>
</feature>
<evidence type="ECO:0000313" key="3">
    <source>
        <dbReference type="EMBL" id="MER0424819.1"/>
    </source>
</evidence>
<dbReference type="RefSeq" id="WP_199811418.1">
    <property type="nucleotide sequence ID" value="NZ_CP108360.1"/>
</dbReference>
<organism evidence="3 4">
    <name type="scientific">Streptomyces microflavus</name>
    <name type="common">Streptomyces lipmanii</name>
    <dbReference type="NCBI Taxonomy" id="1919"/>
    <lineage>
        <taxon>Bacteria</taxon>
        <taxon>Bacillati</taxon>
        <taxon>Actinomycetota</taxon>
        <taxon>Actinomycetes</taxon>
        <taxon>Kitasatosporales</taxon>
        <taxon>Streptomycetaceae</taxon>
        <taxon>Streptomyces</taxon>
    </lineage>
</organism>
<accession>A0ABV1Q0X9</accession>
<dbReference type="NCBIfam" id="NF033634">
    <property type="entry name" value="SLATT_1"/>
    <property type="match status" value="1"/>
</dbReference>